<dbReference type="RefSeq" id="WP_048166891.1">
    <property type="nucleotide sequence ID" value="NZ_CP009501.1"/>
</dbReference>
<gene>
    <name evidence="1" type="ORF">MSTHT_1017</name>
</gene>
<dbReference type="OrthoDB" id="130727at2157"/>
<name>A0A0E3KPF5_METTT</name>
<reference evidence="1 2" key="1">
    <citation type="submission" date="2014-07" db="EMBL/GenBank/DDBJ databases">
        <title>Methanogenic archaea and the global carbon cycle.</title>
        <authorList>
            <person name="Henriksen J.R."/>
            <person name="Luke J."/>
            <person name="Reinhart S."/>
            <person name="Benedict M.N."/>
            <person name="Youngblut N.D."/>
            <person name="Metcalf M.E."/>
            <person name="Whitaker R.J."/>
            <person name="Metcalf W.W."/>
        </authorList>
    </citation>
    <scope>NUCLEOTIDE SEQUENCE [LARGE SCALE GENOMIC DNA]</scope>
    <source>
        <strain evidence="2">ATCC 43570 / DSM 1825 / OCM 12 / VKM B-1830 / TM-1</strain>
    </source>
</reference>
<organism evidence="1 2">
    <name type="scientific">Methanosarcina thermophila (strain ATCC 43570 / DSM 1825 / OCM 12 / VKM B-1830 / TM-1)</name>
    <dbReference type="NCBI Taxonomy" id="523844"/>
    <lineage>
        <taxon>Archaea</taxon>
        <taxon>Methanobacteriati</taxon>
        <taxon>Methanobacteriota</taxon>
        <taxon>Stenosarchaea group</taxon>
        <taxon>Methanomicrobia</taxon>
        <taxon>Methanosarcinales</taxon>
        <taxon>Methanosarcinaceae</taxon>
        <taxon>Methanosarcina</taxon>
    </lineage>
</organism>
<protein>
    <submittedName>
        <fullName evidence="1">Uncharacterized protein</fullName>
    </submittedName>
</protein>
<sequence length="151" mass="17693">MSRDITGDRRIEDDENYEGADLELRDIPLPNTGNILYSILSSLNHNIANFYAYTKFRDYLSQNTLDLELLQRSMSIHRDFSALLLHTKEELVLIYPELLEKTEKLLFKGGTGTDLIDYTRKMCKLVNDYKKLLHREGYLPDLRMQLSMDDI</sequence>
<evidence type="ECO:0000313" key="1">
    <source>
        <dbReference type="EMBL" id="AKB12775.1"/>
    </source>
</evidence>
<dbReference type="AlphaFoldDB" id="A0A0E3KPF5"/>
<dbReference type="HOGENOM" id="CLU_1727231_0_0_2"/>
<dbReference type="Proteomes" id="UP000066529">
    <property type="component" value="Chromosome"/>
</dbReference>
<dbReference type="EMBL" id="CP009501">
    <property type="protein sequence ID" value="AKB12775.1"/>
    <property type="molecule type" value="Genomic_DNA"/>
</dbReference>
<evidence type="ECO:0000313" key="2">
    <source>
        <dbReference type="Proteomes" id="UP000066529"/>
    </source>
</evidence>
<dbReference type="GeneID" id="41603661"/>
<dbReference type="STRING" id="523844.MSTHT_1017"/>
<proteinExistence type="predicted"/>
<dbReference type="PATRIC" id="fig|523844.20.peg.1298"/>
<dbReference type="KEGG" id="mthr:MSTHT_1017"/>
<accession>A0A0E3KPF5</accession>